<organism evidence="1 2">
    <name type="scientific">Phialocephala subalpina</name>
    <dbReference type="NCBI Taxonomy" id="576137"/>
    <lineage>
        <taxon>Eukaryota</taxon>
        <taxon>Fungi</taxon>
        <taxon>Dikarya</taxon>
        <taxon>Ascomycota</taxon>
        <taxon>Pezizomycotina</taxon>
        <taxon>Leotiomycetes</taxon>
        <taxon>Helotiales</taxon>
        <taxon>Mollisiaceae</taxon>
        <taxon>Phialocephala</taxon>
        <taxon>Phialocephala fortinii species complex</taxon>
    </lineage>
</organism>
<evidence type="ECO:0000313" key="1">
    <source>
        <dbReference type="EMBL" id="CZR61673.1"/>
    </source>
</evidence>
<dbReference type="EMBL" id="FJOG01000019">
    <property type="protein sequence ID" value="CZR61673.1"/>
    <property type="molecule type" value="Genomic_DNA"/>
</dbReference>
<gene>
    <name evidence="1" type="ORF">PAC_11570</name>
</gene>
<reference evidence="1 2" key="1">
    <citation type="submission" date="2016-03" db="EMBL/GenBank/DDBJ databases">
        <authorList>
            <person name="Ploux O."/>
        </authorList>
    </citation>
    <scope>NUCLEOTIDE SEQUENCE [LARGE SCALE GENOMIC DNA]</scope>
    <source>
        <strain evidence="1 2">UAMH 11012</strain>
    </source>
</reference>
<dbReference type="Proteomes" id="UP000184330">
    <property type="component" value="Unassembled WGS sequence"/>
</dbReference>
<protein>
    <recommendedName>
        <fullName evidence="3">C2H2-type domain-containing protein</fullName>
    </recommendedName>
</protein>
<evidence type="ECO:0008006" key="3">
    <source>
        <dbReference type="Google" id="ProtNLM"/>
    </source>
</evidence>
<dbReference type="AlphaFoldDB" id="A0A1L7X9G8"/>
<evidence type="ECO:0000313" key="2">
    <source>
        <dbReference type="Proteomes" id="UP000184330"/>
    </source>
</evidence>
<name>A0A1L7X9G8_9HELO</name>
<sequence length="193" mass="21164">MTPISAPSYPNAEFIPITTFEDNMLLSNVNPPNSYATGDLSQQVALDQAVAAATSDIGTYRADTERFLYQRPTQRSPATVRVGPRAQNGYMHDAGILDYGTNVTAGARAFPGNSLPNSHYRGPHHDPAMYIHDPRVNDSAFPGYGSKWRDTASGALGVRCQLCGNTYSTEDYLGTHMMTDPPSRHGWSTRYYP</sequence>
<accession>A0A1L7X9G8</accession>
<keyword evidence="2" id="KW-1185">Reference proteome</keyword>
<proteinExistence type="predicted"/>